<evidence type="ECO:0000256" key="3">
    <source>
        <dbReference type="ARBA" id="ARBA00022777"/>
    </source>
</evidence>
<feature type="domain" description="Protein kinase" evidence="6">
    <location>
        <begin position="14"/>
        <end position="270"/>
    </location>
</feature>
<keyword evidence="8" id="KW-1185">Reference proteome</keyword>
<dbReference type="AlphaFoldDB" id="A0A7X1JDA7"/>
<dbReference type="InterPro" id="IPR008271">
    <property type="entry name" value="Ser/Thr_kinase_AS"/>
</dbReference>
<dbReference type="SUPFAM" id="SSF56112">
    <property type="entry name" value="Protein kinase-like (PK-like)"/>
    <property type="match status" value="1"/>
</dbReference>
<dbReference type="InterPro" id="IPR011047">
    <property type="entry name" value="Quinoprotein_ADH-like_sf"/>
</dbReference>
<gene>
    <name evidence="7" type="ORF">H4N64_43590</name>
</gene>
<proteinExistence type="predicted"/>
<dbReference type="Gene3D" id="3.30.200.20">
    <property type="entry name" value="Phosphorylase Kinase, domain 1"/>
    <property type="match status" value="1"/>
</dbReference>
<dbReference type="Pfam" id="PF13360">
    <property type="entry name" value="PQQ_2"/>
    <property type="match status" value="1"/>
</dbReference>
<evidence type="ECO:0000256" key="2">
    <source>
        <dbReference type="ARBA" id="ARBA00022741"/>
    </source>
</evidence>
<name>A0A7X1JDA7_9ACTN</name>
<dbReference type="InterPro" id="IPR000719">
    <property type="entry name" value="Prot_kinase_dom"/>
</dbReference>
<dbReference type="PROSITE" id="PS50011">
    <property type="entry name" value="PROTEIN_KINASE_DOM"/>
    <property type="match status" value="1"/>
</dbReference>
<keyword evidence="3 7" id="KW-0418">Kinase</keyword>
<dbReference type="InterPro" id="IPR018391">
    <property type="entry name" value="PQQ_b-propeller_rpt"/>
</dbReference>
<organism evidence="7 8">
    <name type="scientific">Streptomyces cupreus</name>
    <dbReference type="NCBI Taxonomy" id="2759956"/>
    <lineage>
        <taxon>Bacteria</taxon>
        <taxon>Bacillati</taxon>
        <taxon>Actinomycetota</taxon>
        <taxon>Actinomycetes</taxon>
        <taxon>Kitasatosporales</taxon>
        <taxon>Streptomycetaceae</taxon>
        <taxon>Streptomyces</taxon>
    </lineage>
</organism>
<dbReference type="Pfam" id="PF00069">
    <property type="entry name" value="Pkinase"/>
    <property type="match status" value="1"/>
</dbReference>
<evidence type="ECO:0000313" key="8">
    <source>
        <dbReference type="Proteomes" id="UP000584670"/>
    </source>
</evidence>
<dbReference type="SMART" id="SM00564">
    <property type="entry name" value="PQQ"/>
    <property type="match status" value="5"/>
</dbReference>
<dbReference type="InterPro" id="IPR017441">
    <property type="entry name" value="Protein_kinase_ATP_BS"/>
</dbReference>
<dbReference type="PANTHER" id="PTHR43289">
    <property type="entry name" value="MITOGEN-ACTIVATED PROTEIN KINASE KINASE KINASE 20-RELATED"/>
    <property type="match status" value="1"/>
</dbReference>
<protein>
    <submittedName>
        <fullName evidence="7">Serine/threonine-protein kinase</fullName>
    </submittedName>
</protein>
<accession>A0A7X1JDA7</accession>
<evidence type="ECO:0000313" key="7">
    <source>
        <dbReference type="EMBL" id="MBC2908255.1"/>
    </source>
</evidence>
<dbReference type="Gene3D" id="1.10.510.10">
    <property type="entry name" value="Transferase(Phosphotransferase) domain 1"/>
    <property type="match status" value="1"/>
</dbReference>
<dbReference type="Gene3D" id="2.130.10.10">
    <property type="entry name" value="YVTN repeat-like/Quinoprotein amine dehydrogenase"/>
    <property type="match status" value="2"/>
</dbReference>
<dbReference type="CDD" id="cd14014">
    <property type="entry name" value="STKc_PknB_like"/>
    <property type="match status" value="1"/>
</dbReference>
<dbReference type="EMBL" id="JACMSF010000128">
    <property type="protein sequence ID" value="MBC2908255.1"/>
    <property type="molecule type" value="Genomic_DNA"/>
</dbReference>
<reference evidence="7 8" key="1">
    <citation type="submission" date="2020-08" db="EMBL/GenBank/DDBJ databases">
        <title>Streptomyces sp. PSKA01 genome sequencing and assembly.</title>
        <authorList>
            <person name="Mandal S."/>
            <person name="Maiti P.K."/>
            <person name="Das P."/>
        </authorList>
    </citation>
    <scope>NUCLEOTIDE SEQUENCE [LARGE SCALE GENOMIC DNA]</scope>
    <source>
        <strain evidence="7 8">PSKA01</strain>
    </source>
</reference>
<dbReference type="InterPro" id="IPR011009">
    <property type="entry name" value="Kinase-like_dom_sf"/>
</dbReference>
<evidence type="ECO:0000256" key="1">
    <source>
        <dbReference type="ARBA" id="ARBA00022679"/>
    </source>
</evidence>
<dbReference type="GO" id="GO:0005524">
    <property type="term" value="F:ATP binding"/>
    <property type="evidence" value="ECO:0007669"/>
    <property type="project" value="UniProtKB-UniRule"/>
</dbReference>
<dbReference type="Proteomes" id="UP000584670">
    <property type="component" value="Unassembled WGS sequence"/>
</dbReference>
<dbReference type="GO" id="GO:0004674">
    <property type="term" value="F:protein serine/threonine kinase activity"/>
    <property type="evidence" value="ECO:0007669"/>
    <property type="project" value="TreeGrafter"/>
</dbReference>
<evidence type="ECO:0000256" key="4">
    <source>
        <dbReference type="ARBA" id="ARBA00022840"/>
    </source>
</evidence>
<dbReference type="PROSITE" id="PS00107">
    <property type="entry name" value="PROTEIN_KINASE_ATP"/>
    <property type="match status" value="1"/>
</dbReference>
<comment type="caution">
    <text evidence="7">The sequence shown here is derived from an EMBL/GenBank/DDBJ whole genome shotgun (WGS) entry which is preliminary data.</text>
</comment>
<dbReference type="SUPFAM" id="SSF50998">
    <property type="entry name" value="Quinoprotein alcohol dehydrogenase-like"/>
    <property type="match status" value="2"/>
</dbReference>
<sequence length="678" mass="73088">MTLLKGDPTEVGGYRLEGRLGAGGMGVVYAARSPGGHSVALKVIRRQWAEDPEFRARFELEVAAARMVHSRFTAPVVDADPHAPEPWMASLHLGGESLDARVGRQGPLESGELRRLAAALAGALRDIHRAGVVHRDLKPGNVLLTGDGPRVIDFGIARALDGHPLTETGRVVGTPAVMAPEQLLSCAEIGPEADVFSLGSVLAYAAMGRYPFEADGPYASAYRVVHEEPDLADVPDEFRRLVADCLAKDPGGRPTPEEILASLSIASPPLRTAPGAAVVRGLVAAVLRWSARPVPGWVAAVAVLALLVAGGAVVAVGGRPEFPAPAGWRPWETRIREVAAPGEACLAGPDAIYCEAGSRTVMRVDTTDGTVSWRHTIPAREVAAELFQNHPTGPEATVELLGAANGRLWYAHRDTAYRRLRVLDIRTGKSLWTRTFTERPLEIRLTESMYFLVYNRRVEAFDVTTHAIRWTRHFRHLTYLIANGHGVYLADVGRPRTTVTAVEEDTGARRWSTTVDGPLHYQVSAPGALYFRTPLGGDGGGALVRLDTRSRKAATVLPPVAATRDNLAHQAVAHSDVVCIAHHNGTVIAVDHKTGTMRWRTSVGVRISAPPTLAGGRIYLAAADGRVIALDTQRGKQVWDHQPRQTEQAHGSWARSPVMSINDNLYAVSPQGSVYTVR</sequence>
<dbReference type="InterPro" id="IPR015943">
    <property type="entry name" value="WD40/YVTN_repeat-like_dom_sf"/>
</dbReference>
<dbReference type="PROSITE" id="PS00108">
    <property type="entry name" value="PROTEIN_KINASE_ST"/>
    <property type="match status" value="1"/>
</dbReference>
<dbReference type="InterPro" id="IPR002372">
    <property type="entry name" value="PQQ_rpt_dom"/>
</dbReference>
<keyword evidence="2 5" id="KW-0547">Nucleotide-binding</keyword>
<evidence type="ECO:0000259" key="6">
    <source>
        <dbReference type="PROSITE" id="PS50011"/>
    </source>
</evidence>
<dbReference type="PANTHER" id="PTHR43289:SF34">
    <property type="entry name" value="SERINE_THREONINE-PROTEIN KINASE YBDM-RELATED"/>
    <property type="match status" value="1"/>
</dbReference>
<keyword evidence="4 5" id="KW-0067">ATP-binding</keyword>
<evidence type="ECO:0000256" key="5">
    <source>
        <dbReference type="PROSITE-ProRule" id="PRU10141"/>
    </source>
</evidence>
<keyword evidence="1" id="KW-0808">Transferase</keyword>
<dbReference type="SMART" id="SM00220">
    <property type="entry name" value="S_TKc"/>
    <property type="match status" value="1"/>
</dbReference>
<dbReference type="RefSeq" id="WP_186288171.1">
    <property type="nucleotide sequence ID" value="NZ_JACMSF010000128.1"/>
</dbReference>
<feature type="binding site" evidence="5">
    <location>
        <position position="42"/>
    </location>
    <ligand>
        <name>ATP</name>
        <dbReference type="ChEBI" id="CHEBI:30616"/>
    </ligand>
</feature>